<protein>
    <recommendedName>
        <fullName evidence="4">Co-chaperone HscB C-terminal oligomerisation domain-containing protein</fullName>
    </recommendedName>
</protein>
<evidence type="ECO:0000256" key="2">
    <source>
        <dbReference type="ARBA" id="ARBA00023186"/>
    </source>
</evidence>
<evidence type="ECO:0000313" key="6">
    <source>
        <dbReference type="Proteomes" id="UP001305779"/>
    </source>
</evidence>
<dbReference type="EMBL" id="JAXOVC010000001">
    <property type="protein sequence ID" value="KAK4507964.1"/>
    <property type="molecule type" value="Genomic_DNA"/>
</dbReference>
<dbReference type="Pfam" id="PF07743">
    <property type="entry name" value="HSCB_C"/>
    <property type="match status" value="1"/>
</dbReference>
<feature type="region of interest" description="Disordered" evidence="3">
    <location>
        <begin position="35"/>
        <end position="92"/>
    </location>
</feature>
<gene>
    <name evidence="5" type="ORF">PRZ48_001699</name>
</gene>
<sequence>MRQNTTRLLKQSTALVTRETTSPWPQRTPYICASCQASRQKNPPKPQRRTLTTTTRRHQEDPKPSTSPQSHYTFFPQTFPSGPPPSSPFTPDLRALRSEFLRQQAKAHPDLAPPAQKRAAEALSARINEAYKTLQDPLLRAQYLLREAGIDVEDESAKLEEGELLMEVMEAREAVEEVEGEEELVGLREENDERIGESVRVLEGAFERGELDKAAREAVRLRYWVNIGESIRGWEKGKGGGLNHH</sequence>
<dbReference type="InterPro" id="IPR009073">
    <property type="entry name" value="HscB_oligo_C"/>
</dbReference>
<dbReference type="SUPFAM" id="SSF46565">
    <property type="entry name" value="Chaperone J-domain"/>
    <property type="match status" value="1"/>
</dbReference>
<evidence type="ECO:0000313" key="5">
    <source>
        <dbReference type="EMBL" id="KAK4507964.1"/>
    </source>
</evidence>
<dbReference type="InterPro" id="IPR001623">
    <property type="entry name" value="DnaJ_domain"/>
</dbReference>
<dbReference type="PANTHER" id="PTHR14021">
    <property type="entry name" value="IRON-SULFUR CLUSTER CO-CHAPERONE PROTEIN HSCB"/>
    <property type="match status" value="1"/>
</dbReference>
<accession>A0ABR0F1Z5</accession>
<comment type="caution">
    <text evidence="5">The sequence shown here is derived from an EMBL/GenBank/DDBJ whole genome shotgun (WGS) entry which is preliminary data.</text>
</comment>
<dbReference type="NCBIfam" id="TIGR00714">
    <property type="entry name" value="hscB"/>
    <property type="match status" value="1"/>
</dbReference>
<keyword evidence="2" id="KW-0143">Chaperone</keyword>
<dbReference type="InterPro" id="IPR004640">
    <property type="entry name" value="HscB"/>
</dbReference>
<comment type="similarity">
    <text evidence="1">Belongs to the HscB family.</text>
</comment>
<dbReference type="SUPFAM" id="SSF47144">
    <property type="entry name" value="HSC20 (HSCB), C-terminal oligomerisation domain"/>
    <property type="match status" value="1"/>
</dbReference>
<reference evidence="5 6" key="1">
    <citation type="journal article" date="2023" name="G3 (Bethesda)">
        <title>A chromosome-level genome assembly of Zasmidium syzygii isolated from banana leaves.</title>
        <authorList>
            <person name="van Westerhoven A.C."/>
            <person name="Mehrabi R."/>
            <person name="Talebi R."/>
            <person name="Steentjes M.B.F."/>
            <person name="Corcolon B."/>
            <person name="Chong P.A."/>
            <person name="Kema G.H.J."/>
            <person name="Seidl M.F."/>
        </authorList>
    </citation>
    <scope>NUCLEOTIDE SEQUENCE [LARGE SCALE GENOMIC DNA]</scope>
    <source>
        <strain evidence="5 6">P124</strain>
    </source>
</reference>
<dbReference type="Proteomes" id="UP001305779">
    <property type="component" value="Unassembled WGS sequence"/>
</dbReference>
<dbReference type="PANTHER" id="PTHR14021:SF15">
    <property type="entry name" value="IRON-SULFUR CLUSTER CO-CHAPERONE PROTEIN HSCB"/>
    <property type="match status" value="1"/>
</dbReference>
<evidence type="ECO:0000256" key="1">
    <source>
        <dbReference type="ARBA" id="ARBA00010476"/>
    </source>
</evidence>
<dbReference type="CDD" id="cd06257">
    <property type="entry name" value="DnaJ"/>
    <property type="match status" value="1"/>
</dbReference>
<evidence type="ECO:0000259" key="4">
    <source>
        <dbReference type="Pfam" id="PF07743"/>
    </source>
</evidence>
<feature type="domain" description="Co-chaperone HscB C-terminal oligomerisation" evidence="4">
    <location>
        <begin position="162"/>
        <end position="231"/>
    </location>
</feature>
<organism evidence="5 6">
    <name type="scientific">Zasmidium cellare</name>
    <name type="common">Wine cellar mold</name>
    <name type="synonym">Racodium cellare</name>
    <dbReference type="NCBI Taxonomy" id="395010"/>
    <lineage>
        <taxon>Eukaryota</taxon>
        <taxon>Fungi</taxon>
        <taxon>Dikarya</taxon>
        <taxon>Ascomycota</taxon>
        <taxon>Pezizomycotina</taxon>
        <taxon>Dothideomycetes</taxon>
        <taxon>Dothideomycetidae</taxon>
        <taxon>Mycosphaerellales</taxon>
        <taxon>Mycosphaerellaceae</taxon>
        <taxon>Zasmidium</taxon>
    </lineage>
</organism>
<evidence type="ECO:0000256" key="3">
    <source>
        <dbReference type="SAM" id="MobiDB-lite"/>
    </source>
</evidence>
<keyword evidence="6" id="KW-1185">Reference proteome</keyword>
<dbReference type="Gene3D" id="1.10.287.110">
    <property type="entry name" value="DnaJ domain"/>
    <property type="match status" value="1"/>
</dbReference>
<dbReference type="InterPro" id="IPR036869">
    <property type="entry name" value="J_dom_sf"/>
</dbReference>
<name>A0ABR0F1Z5_ZASCE</name>
<dbReference type="InterPro" id="IPR036386">
    <property type="entry name" value="HscB_C_sf"/>
</dbReference>
<proteinExistence type="inferred from homology"/>
<dbReference type="Gene3D" id="1.20.1280.20">
    <property type="entry name" value="HscB, C-terminal domain"/>
    <property type="match status" value="1"/>
</dbReference>